<keyword evidence="5" id="KW-0574">Periplasm</keyword>
<evidence type="ECO:0000256" key="3">
    <source>
        <dbReference type="ARBA" id="ARBA00022723"/>
    </source>
</evidence>
<dbReference type="SUPFAM" id="SSF46626">
    <property type="entry name" value="Cytochrome c"/>
    <property type="match status" value="2"/>
</dbReference>
<evidence type="ECO:0000256" key="9">
    <source>
        <dbReference type="PIRSR" id="PIRSR000294-2"/>
    </source>
</evidence>
<keyword evidence="11" id="KW-0575">Peroxidase</keyword>
<name>A0A6S6UJM0_9BACT</name>
<feature type="binding site" description="axial binding residue" evidence="9">
    <location>
        <position position="89"/>
    </location>
    <ligand>
        <name>heme c</name>
        <dbReference type="ChEBI" id="CHEBI:61717"/>
        <label>1</label>
    </ligand>
    <ligandPart>
        <name>Fe</name>
        <dbReference type="ChEBI" id="CHEBI:18248"/>
    </ligandPart>
</feature>
<evidence type="ECO:0000256" key="4">
    <source>
        <dbReference type="ARBA" id="ARBA00022729"/>
    </source>
</evidence>
<evidence type="ECO:0000256" key="7">
    <source>
        <dbReference type="ARBA" id="ARBA00023004"/>
    </source>
</evidence>
<accession>A0A6S6UJM0</accession>
<feature type="binding site" description="covalent" evidence="8">
    <location>
        <position position="232"/>
    </location>
    <ligand>
        <name>heme c</name>
        <dbReference type="ChEBI" id="CHEBI:61717"/>
        <label>2</label>
    </ligand>
</feature>
<evidence type="ECO:0000256" key="1">
    <source>
        <dbReference type="ARBA" id="ARBA00004418"/>
    </source>
</evidence>
<evidence type="ECO:0000256" key="6">
    <source>
        <dbReference type="ARBA" id="ARBA00023002"/>
    </source>
</evidence>
<keyword evidence="7 9" id="KW-0408">Iron</keyword>
<dbReference type="GO" id="GO:0042597">
    <property type="term" value="C:periplasmic space"/>
    <property type="evidence" value="ECO:0007669"/>
    <property type="project" value="UniProtKB-SubCell"/>
</dbReference>
<dbReference type="PANTHER" id="PTHR30600:SF10">
    <property type="entry name" value="BLL6722 PROTEIN"/>
    <property type="match status" value="1"/>
</dbReference>
<feature type="binding site" description="covalent" evidence="8">
    <location>
        <position position="88"/>
    </location>
    <ligand>
        <name>heme c</name>
        <dbReference type="ChEBI" id="CHEBI:61717"/>
        <label>1</label>
    </ligand>
</feature>
<keyword evidence="3 9" id="KW-0479">Metal-binding</keyword>
<comment type="PTM">
    <text evidence="8">Binds 2 heme groups per subunit.</text>
</comment>
<proteinExistence type="predicted"/>
<dbReference type="PROSITE" id="PS51007">
    <property type="entry name" value="CYTC"/>
    <property type="match status" value="1"/>
</dbReference>
<dbReference type="EC" id="1.11.1.5" evidence="11"/>
<evidence type="ECO:0000256" key="2">
    <source>
        <dbReference type="ARBA" id="ARBA00022617"/>
    </source>
</evidence>
<protein>
    <submittedName>
        <fullName evidence="11">Cytochrome c551 peroxidase (EC)</fullName>
        <ecNumber evidence="11">1.11.1.5</ecNumber>
    </submittedName>
</protein>
<evidence type="ECO:0000256" key="5">
    <source>
        <dbReference type="ARBA" id="ARBA00022764"/>
    </source>
</evidence>
<dbReference type="InterPro" id="IPR026259">
    <property type="entry name" value="MauG/Cytc_peroxidase"/>
</dbReference>
<keyword evidence="6 11" id="KW-0560">Oxidoreductase</keyword>
<dbReference type="PANTHER" id="PTHR30600">
    <property type="entry name" value="CYTOCHROME C PEROXIDASE-RELATED"/>
    <property type="match status" value="1"/>
</dbReference>
<reference evidence="11" key="1">
    <citation type="submission" date="2020-01" db="EMBL/GenBank/DDBJ databases">
        <authorList>
            <person name="Meier V. D."/>
            <person name="Meier V D."/>
        </authorList>
    </citation>
    <scope>NUCLEOTIDE SEQUENCE</scope>
    <source>
        <strain evidence="11">HLG_WM_MAG_10</strain>
    </source>
</reference>
<gene>
    <name evidence="11" type="ORF">HELGO_WM25975</name>
</gene>
<feature type="binding site" description="axial binding residue" evidence="9">
    <location>
        <position position="233"/>
    </location>
    <ligand>
        <name>heme c</name>
        <dbReference type="ChEBI" id="CHEBI:61717"/>
        <label>2</label>
    </ligand>
    <ligandPart>
        <name>Fe</name>
        <dbReference type="ChEBI" id="CHEBI:18248"/>
    </ligandPart>
</feature>
<organism evidence="11">
    <name type="scientific">uncultured Aureispira sp</name>
    <dbReference type="NCBI Taxonomy" id="1331704"/>
    <lineage>
        <taxon>Bacteria</taxon>
        <taxon>Pseudomonadati</taxon>
        <taxon>Bacteroidota</taxon>
        <taxon>Saprospiria</taxon>
        <taxon>Saprospirales</taxon>
        <taxon>Saprospiraceae</taxon>
        <taxon>Aureispira</taxon>
        <taxon>environmental samples</taxon>
    </lineage>
</organism>
<dbReference type="InterPro" id="IPR004852">
    <property type="entry name" value="Di-haem_cyt_c_peroxidsae"/>
</dbReference>
<evidence type="ECO:0000259" key="10">
    <source>
        <dbReference type="PROSITE" id="PS51007"/>
    </source>
</evidence>
<dbReference type="PIRSF" id="PIRSF000294">
    <property type="entry name" value="Cytochrome-c_peroxidase"/>
    <property type="match status" value="1"/>
</dbReference>
<dbReference type="AlphaFoldDB" id="A0A6S6UJM0"/>
<dbReference type="GO" id="GO:0046872">
    <property type="term" value="F:metal ion binding"/>
    <property type="evidence" value="ECO:0007669"/>
    <property type="project" value="UniProtKB-KW"/>
</dbReference>
<feature type="binding site" description="covalent" evidence="8">
    <location>
        <position position="229"/>
    </location>
    <ligand>
        <name>heme c</name>
        <dbReference type="ChEBI" id="CHEBI:61717"/>
        <label>2</label>
    </ligand>
</feature>
<keyword evidence="2 8" id="KW-0349">Heme</keyword>
<feature type="domain" description="Cytochrome c" evidence="10">
    <location>
        <begin position="216"/>
        <end position="341"/>
    </location>
</feature>
<dbReference type="GO" id="GO:0004130">
    <property type="term" value="F:cytochrome-c peroxidase activity"/>
    <property type="evidence" value="ECO:0007669"/>
    <property type="project" value="UniProtKB-EC"/>
</dbReference>
<comment type="cofactor">
    <cofactor evidence="8">
        <name>heme</name>
        <dbReference type="ChEBI" id="CHEBI:30413"/>
    </cofactor>
    <text evidence="8">Binds 2 heme groups.</text>
</comment>
<evidence type="ECO:0000313" key="11">
    <source>
        <dbReference type="EMBL" id="CAA6829917.1"/>
    </source>
</evidence>
<comment type="subcellular location">
    <subcellularLocation>
        <location evidence="1">Periplasm</location>
    </subcellularLocation>
</comment>
<dbReference type="InterPro" id="IPR036909">
    <property type="entry name" value="Cyt_c-like_dom_sf"/>
</dbReference>
<sequence length="354" mass="39365">MFFSLKQPRHFIIQLMKCLGFMYCFTACQDDSLQRAKSPYEFVAPSNFPAPTYTFYNNSITEEGFKLGRKIFFDPILSIDGSISCSSCHDQTLAFADNPLHPFSIGIDGLVGTRNAPGLANLAFNREFFWDGGVTHLDFVPINAIESPVEMGEDITAVIAKIKNDAEYPALFEAAFNTTEINMPLLMDALAQFMLLMVSNNSKYDAYLKGEETLTDQELKGLQLFDQKCESCHSGILFTNQGYFNNGIDSVFSDSGRAAISANPLDIGKFKVPTLRNISVTAPYMHNARFNSLDAVLDHYANTVLPSNSLATSLVQANGDLGIPLSIEEKEAIIAFLETLTDYEFLNDPRFFKE</sequence>
<dbReference type="Pfam" id="PF03150">
    <property type="entry name" value="CCP_MauG"/>
    <property type="match status" value="1"/>
</dbReference>
<evidence type="ECO:0000256" key="8">
    <source>
        <dbReference type="PIRSR" id="PIRSR000294-1"/>
    </source>
</evidence>
<keyword evidence="4" id="KW-0732">Signal</keyword>
<feature type="binding site" description="covalent" evidence="8">
    <location>
        <position position="85"/>
    </location>
    <ligand>
        <name>heme c</name>
        <dbReference type="ChEBI" id="CHEBI:61717"/>
        <label>1</label>
    </ligand>
</feature>
<dbReference type="GO" id="GO:0020037">
    <property type="term" value="F:heme binding"/>
    <property type="evidence" value="ECO:0007669"/>
    <property type="project" value="InterPro"/>
</dbReference>
<dbReference type="InterPro" id="IPR009056">
    <property type="entry name" value="Cyt_c-like_dom"/>
</dbReference>
<dbReference type="Gene3D" id="1.10.760.10">
    <property type="entry name" value="Cytochrome c-like domain"/>
    <property type="match status" value="2"/>
</dbReference>
<dbReference type="InterPro" id="IPR051395">
    <property type="entry name" value="Cytochrome_c_Peroxidase/MauG"/>
</dbReference>
<dbReference type="EMBL" id="CACVAQ010000525">
    <property type="protein sequence ID" value="CAA6829917.1"/>
    <property type="molecule type" value="Genomic_DNA"/>
</dbReference>
<dbReference type="GO" id="GO:0009055">
    <property type="term" value="F:electron transfer activity"/>
    <property type="evidence" value="ECO:0007669"/>
    <property type="project" value="InterPro"/>
</dbReference>